<keyword evidence="5 12" id="KW-0235">DNA replication</keyword>
<evidence type="ECO:0000256" key="13">
    <source>
        <dbReference type="PIRNR" id="PIRNR002811"/>
    </source>
</evidence>
<dbReference type="FunFam" id="3.90.580.10:FF:000001">
    <property type="entry name" value="DNA primase"/>
    <property type="match status" value="1"/>
</dbReference>
<keyword evidence="10 12" id="KW-0238">DNA-binding</keyword>
<dbReference type="RefSeq" id="WP_106776532.1">
    <property type="nucleotide sequence ID" value="NZ_JYGE01000003.1"/>
</dbReference>
<dbReference type="InterPro" id="IPR013264">
    <property type="entry name" value="DNAG_N"/>
</dbReference>
<evidence type="ECO:0000256" key="9">
    <source>
        <dbReference type="ARBA" id="ARBA00022842"/>
    </source>
</evidence>
<dbReference type="GO" id="GO:0008270">
    <property type="term" value="F:zinc ion binding"/>
    <property type="evidence" value="ECO:0007669"/>
    <property type="project" value="UniProtKB-UniRule"/>
</dbReference>
<keyword evidence="9" id="KW-0460">Magnesium</keyword>
<evidence type="ECO:0000256" key="12">
    <source>
        <dbReference type="HAMAP-Rule" id="MF_00974"/>
    </source>
</evidence>
<keyword evidence="4 12" id="KW-0548">Nucleotidyltransferase</keyword>
<comment type="subunit">
    <text evidence="12">Monomer. Interacts with DnaB.</text>
</comment>
<dbReference type="GO" id="GO:0000428">
    <property type="term" value="C:DNA-directed RNA polymerase complex"/>
    <property type="evidence" value="ECO:0007669"/>
    <property type="project" value="UniProtKB-KW"/>
</dbReference>
<evidence type="ECO:0000256" key="1">
    <source>
        <dbReference type="ARBA" id="ARBA00022478"/>
    </source>
</evidence>
<organism evidence="16 17">
    <name type="scientific">Peptostreptococcus russellii</name>
    <dbReference type="NCBI Taxonomy" id="215200"/>
    <lineage>
        <taxon>Bacteria</taxon>
        <taxon>Bacillati</taxon>
        <taxon>Bacillota</taxon>
        <taxon>Clostridia</taxon>
        <taxon>Peptostreptococcales</taxon>
        <taxon>Peptostreptococcaceae</taxon>
        <taxon>Peptostreptococcus</taxon>
    </lineage>
</organism>
<keyword evidence="11 12" id="KW-0804">Transcription</keyword>
<dbReference type="FunFam" id="3.90.980.10:FF:000001">
    <property type="entry name" value="DNA primase"/>
    <property type="match status" value="1"/>
</dbReference>
<keyword evidence="6 12" id="KW-0479">Metal-binding</keyword>
<dbReference type="HAMAP" id="MF_00974">
    <property type="entry name" value="DNA_primase_DnaG"/>
    <property type="match status" value="1"/>
</dbReference>
<dbReference type="GO" id="GO:0006269">
    <property type="term" value="P:DNA replication, synthesis of primer"/>
    <property type="evidence" value="ECO:0007669"/>
    <property type="project" value="UniProtKB-UniRule"/>
</dbReference>
<evidence type="ECO:0000256" key="4">
    <source>
        <dbReference type="ARBA" id="ARBA00022695"/>
    </source>
</evidence>
<dbReference type="GO" id="GO:0003899">
    <property type="term" value="F:DNA-directed RNA polymerase activity"/>
    <property type="evidence" value="ECO:0007669"/>
    <property type="project" value="UniProtKB-UniRule"/>
</dbReference>
<evidence type="ECO:0000256" key="14">
    <source>
        <dbReference type="PIRSR" id="PIRSR002811-1"/>
    </source>
</evidence>
<dbReference type="EMBL" id="JYGE01000003">
    <property type="protein sequence ID" value="PSJ31786.1"/>
    <property type="molecule type" value="Genomic_DNA"/>
</dbReference>
<comment type="similarity">
    <text evidence="12 13">Belongs to the DnaG primase family.</text>
</comment>
<dbReference type="GO" id="GO:0003677">
    <property type="term" value="F:DNA binding"/>
    <property type="evidence" value="ECO:0007669"/>
    <property type="project" value="UniProtKB-KW"/>
</dbReference>
<proteinExistence type="inferred from homology"/>
<dbReference type="InterPro" id="IPR006295">
    <property type="entry name" value="DNA_primase_DnaG"/>
</dbReference>
<dbReference type="Pfam" id="PF13155">
    <property type="entry name" value="Toprim_2"/>
    <property type="match status" value="1"/>
</dbReference>
<feature type="domain" description="Toprim" evidence="15">
    <location>
        <begin position="255"/>
        <end position="336"/>
    </location>
</feature>
<dbReference type="Pfam" id="PF08275">
    <property type="entry name" value="DNAG_N"/>
    <property type="match status" value="1"/>
</dbReference>
<dbReference type="OrthoDB" id="9803773at2"/>
<dbReference type="InterPro" id="IPR030846">
    <property type="entry name" value="DnaG_bac"/>
</dbReference>
<protein>
    <recommendedName>
        <fullName evidence="12 13">DNA primase</fullName>
        <ecNumber evidence="12">2.7.7.101</ecNumber>
    </recommendedName>
</protein>
<gene>
    <name evidence="12" type="primary">dnaG</name>
    <name evidence="16" type="ORF">UF10_03975</name>
</gene>
<accession>A0A2P7Q1F7</accession>
<dbReference type="SMART" id="SM00400">
    <property type="entry name" value="ZnF_CHCC"/>
    <property type="match status" value="1"/>
</dbReference>
<comment type="domain">
    <text evidence="12">Contains an N-terminal zinc-binding domain, a central core domain that contains the primase activity, and a C-terminal DnaB-binding domain.</text>
</comment>
<dbReference type="Pfam" id="PF10410">
    <property type="entry name" value="DnaB_bind"/>
    <property type="match status" value="1"/>
</dbReference>
<evidence type="ECO:0000256" key="8">
    <source>
        <dbReference type="ARBA" id="ARBA00022833"/>
    </source>
</evidence>
<keyword evidence="3 12" id="KW-0808">Transferase</keyword>
<keyword evidence="7 12" id="KW-0863">Zinc-finger</keyword>
<evidence type="ECO:0000259" key="15">
    <source>
        <dbReference type="PROSITE" id="PS50880"/>
    </source>
</evidence>
<dbReference type="PANTHER" id="PTHR30313">
    <property type="entry name" value="DNA PRIMASE"/>
    <property type="match status" value="1"/>
</dbReference>
<dbReference type="InterPro" id="IPR036977">
    <property type="entry name" value="DNA_primase_Znf_CHC2"/>
</dbReference>
<feature type="zinc finger region" description="CHC2-type" evidence="12 14">
    <location>
        <begin position="38"/>
        <end position="62"/>
    </location>
</feature>
<evidence type="ECO:0000313" key="17">
    <source>
        <dbReference type="Proteomes" id="UP000241434"/>
    </source>
</evidence>
<evidence type="ECO:0000256" key="11">
    <source>
        <dbReference type="ARBA" id="ARBA00023163"/>
    </source>
</evidence>
<dbReference type="CDD" id="cd03364">
    <property type="entry name" value="TOPRIM_DnaG_primases"/>
    <property type="match status" value="1"/>
</dbReference>
<reference evidence="16" key="1">
    <citation type="thesis" date="2015" institute="Rutgers" country="The State University of New Jersey, 14 College Farm Rd., New Brunswick, NJ, USA">
        <title>Ammonia toxicity in bacteria and its implications for treatment of and resource recovery from highly nitrogenous organic wastes.</title>
        <authorList>
            <person name="Luther A.K."/>
        </authorList>
    </citation>
    <scope>NUCLEOTIDE SEQUENCE</scope>
    <source>
        <strain evidence="16">RT-10B</strain>
    </source>
</reference>
<comment type="catalytic activity">
    <reaction evidence="12">
        <text>ssDNA + n NTP = ssDNA/pppN(pN)n-1 hybrid + (n-1) diphosphate.</text>
        <dbReference type="EC" id="2.7.7.101"/>
    </reaction>
</comment>
<evidence type="ECO:0000256" key="2">
    <source>
        <dbReference type="ARBA" id="ARBA00022515"/>
    </source>
</evidence>
<keyword evidence="17" id="KW-1185">Reference proteome</keyword>
<comment type="cofactor">
    <cofactor evidence="12 13 14">
        <name>Zn(2+)</name>
        <dbReference type="ChEBI" id="CHEBI:29105"/>
    </cofactor>
    <text evidence="12 13 14">Binds 1 zinc ion per monomer.</text>
</comment>
<dbReference type="InterPro" id="IPR006171">
    <property type="entry name" value="TOPRIM_dom"/>
</dbReference>
<comment type="function">
    <text evidence="12 13">RNA polymerase that catalyzes the synthesis of short RNA molecules used as primers for DNA polymerase during DNA replication.</text>
</comment>
<sequence>MEDFKDIIEEIKIRNDISEIISGYIQLKSSGSNYKGLCPFHNEKTPSFHVNTAKQIYKCFGCGEGGDVISFIMKMENLDFMDSVKFLANRSGIEINDNIDEGTKKKLEKIKRFQEIHITSARFFYANLMDKKNIGYKYLIKRGLDEKTIKNFGLGYSSDSWDALKNYLLSKNYSIEEIQECGLIGQSKKNNNYYDKFRNRVMFPIFDYKGNVIGFGGRVLDDSLPKYLNSQDSLIFNKRYNLYGLNFARKHITNRTLLLVEGYMDLISMNQYGIKNVVATLGTALTDAQAELIKKFADNVVLSYDSDQAGITASLRAIKILEKNGLKAKVFNLGKSKDPDEYIRANGLSKMMNGIEAADEATKFKIDTLHRNYNLDDSKESVEFLKEAVKVLNTIKSPLELDYYIKYLSSMTGIEANIIKLELNNNSKPRGNKKTNRLINKKQDFIRVKKMKEVEDGNIFVEINLIKAMLESKKARDIIPLKVSLEDFSDENNKKVYSKVLSLDKQGIIKVSDLNDDSFDVDYLKKLDEVDLSEINLEDALEIGKIVNQLLNFNSKEKINKLSDRQKILEDRRKTIKNNTEEAKEVDLEIMKIALEIVSENKKLKSL</sequence>
<dbReference type="SUPFAM" id="SSF56731">
    <property type="entry name" value="DNA primase core"/>
    <property type="match status" value="1"/>
</dbReference>
<dbReference type="InterPro" id="IPR050219">
    <property type="entry name" value="DnaG_primase"/>
</dbReference>
<name>A0A2P7Q1F7_9FIRM</name>
<evidence type="ECO:0000256" key="3">
    <source>
        <dbReference type="ARBA" id="ARBA00022679"/>
    </source>
</evidence>
<dbReference type="InterPro" id="IPR037068">
    <property type="entry name" value="DNA_primase_core_N_sf"/>
</dbReference>
<dbReference type="Pfam" id="PF01807">
    <property type="entry name" value="Zn_ribbon_DnaG"/>
    <property type="match status" value="1"/>
</dbReference>
<dbReference type="InterPro" id="IPR034151">
    <property type="entry name" value="TOPRIM_DnaG_bac"/>
</dbReference>
<evidence type="ECO:0000256" key="7">
    <source>
        <dbReference type="ARBA" id="ARBA00022771"/>
    </source>
</evidence>
<keyword evidence="8 12" id="KW-0862">Zinc</keyword>
<dbReference type="SMART" id="SM00493">
    <property type="entry name" value="TOPRIM"/>
    <property type="match status" value="1"/>
</dbReference>
<dbReference type="PANTHER" id="PTHR30313:SF2">
    <property type="entry name" value="DNA PRIMASE"/>
    <property type="match status" value="1"/>
</dbReference>
<dbReference type="PIRSF" id="PIRSF002811">
    <property type="entry name" value="DnaG"/>
    <property type="match status" value="1"/>
</dbReference>
<dbReference type="GO" id="GO:1990077">
    <property type="term" value="C:primosome complex"/>
    <property type="evidence" value="ECO:0007669"/>
    <property type="project" value="UniProtKB-KW"/>
</dbReference>
<dbReference type="Gene3D" id="3.40.1360.10">
    <property type="match status" value="1"/>
</dbReference>
<evidence type="ECO:0000256" key="5">
    <source>
        <dbReference type="ARBA" id="ARBA00022705"/>
    </source>
</evidence>
<dbReference type="GO" id="GO:0005737">
    <property type="term" value="C:cytoplasm"/>
    <property type="evidence" value="ECO:0007669"/>
    <property type="project" value="TreeGrafter"/>
</dbReference>
<dbReference type="EC" id="2.7.7.101" evidence="12"/>
<dbReference type="InterPro" id="IPR002694">
    <property type="entry name" value="Znf_CHC2"/>
</dbReference>
<dbReference type="SUPFAM" id="SSF57783">
    <property type="entry name" value="Zinc beta-ribbon"/>
    <property type="match status" value="1"/>
</dbReference>
<comment type="caution">
    <text evidence="16">The sequence shown here is derived from an EMBL/GenBank/DDBJ whole genome shotgun (WGS) entry which is preliminary data.</text>
</comment>
<dbReference type="Proteomes" id="UP000241434">
    <property type="component" value="Unassembled WGS sequence"/>
</dbReference>
<dbReference type="AlphaFoldDB" id="A0A2P7Q1F7"/>
<evidence type="ECO:0000313" key="16">
    <source>
        <dbReference type="EMBL" id="PSJ31786.1"/>
    </source>
</evidence>
<dbReference type="InterPro" id="IPR019475">
    <property type="entry name" value="DNA_primase_DnaB-bd"/>
</dbReference>
<evidence type="ECO:0000256" key="6">
    <source>
        <dbReference type="ARBA" id="ARBA00022723"/>
    </source>
</evidence>
<dbReference type="Gene3D" id="3.90.980.10">
    <property type="entry name" value="DNA primase, catalytic core, N-terminal domain"/>
    <property type="match status" value="1"/>
</dbReference>
<dbReference type="NCBIfam" id="TIGR01391">
    <property type="entry name" value="dnaG"/>
    <property type="match status" value="1"/>
</dbReference>
<keyword evidence="1 12" id="KW-0240">DNA-directed RNA polymerase</keyword>
<dbReference type="PROSITE" id="PS50880">
    <property type="entry name" value="TOPRIM"/>
    <property type="match status" value="1"/>
</dbReference>
<keyword evidence="2 12" id="KW-0639">Primosome</keyword>
<evidence type="ECO:0000256" key="10">
    <source>
        <dbReference type="ARBA" id="ARBA00023125"/>
    </source>
</evidence>
<dbReference type="Gene3D" id="3.90.580.10">
    <property type="entry name" value="Zinc finger, CHC2-type domain"/>
    <property type="match status" value="1"/>
</dbReference>